<proteinExistence type="predicted"/>
<feature type="compositionally biased region" description="Low complexity" evidence="1">
    <location>
        <begin position="413"/>
        <end position="431"/>
    </location>
</feature>
<name>A0A370U6F5_9GAMM</name>
<evidence type="ECO:0000313" key="2">
    <source>
        <dbReference type="EMBL" id="RDL43359.1"/>
    </source>
</evidence>
<sequence length="456" mass="51410">MKRFLLLISLMIGSTVESAPYLLNPEIQGSSSDRLSMAFTNHIAWEYATERFANDRDYYGDYREQDFTVQLCNEKVTWCVGYERVFEEMAIQLAQSTESLSYESSLESNKLYLQHAYSAFDVDGGVNIGLNEEGLLLASVAWQSDRFLNGTFFYDQPAQELKTIAEGNVNAVPKKFYSTYSGAVQRIGGSITYDWSSGFVTVDAQKTDQDSVYQGSQVTLSTVIQDAWYMTLGRSNVSAGSALYSENDTANELDSWSMENELHQYALGYKDSNNWSVGLRQESFQLSASANVQCANKNWGLSGLEQTLACVFVAPYAAFAGQLDYTYQGADAQRTFLFDHSKLIIGNGLGLVNWHSKYDARADKSSSEYQSGSEWLWVPSIDWQYAKHNWQLQYSWRQIVPIRSIRELFKPDGSSQSSGESGESNSNSESGGYDLNQDWLWPQVGGYHQLTLSYQW</sequence>
<dbReference type="Proteomes" id="UP000254326">
    <property type="component" value="Unassembled WGS sequence"/>
</dbReference>
<dbReference type="AlphaFoldDB" id="A0A370U6F5"/>
<dbReference type="OrthoDB" id="9861600at2"/>
<keyword evidence="3" id="KW-1185">Reference proteome</keyword>
<accession>A0A370U6F5</accession>
<feature type="region of interest" description="Disordered" evidence="1">
    <location>
        <begin position="411"/>
        <end position="431"/>
    </location>
</feature>
<reference evidence="2 3" key="1">
    <citation type="submission" date="2018-06" db="EMBL/GenBank/DDBJ databases">
        <title>Marinomonas sp. YLB-05 draft genome sequence.</title>
        <authorList>
            <person name="Yu L."/>
            <person name="Tang X."/>
        </authorList>
    </citation>
    <scope>NUCLEOTIDE SEQUENCE [LARGE SCALE GENOMIC DNA]</scope>
    <source>
        <strain evidence="2 3">YLB-05</strain>
    </source>
</reference>
<organism evidence="2 3">
    <name type="scientific">Marinomonas piezotolerans</name>
    <dbReference type="NCBI Taxonomy" id="2213058"/>
    <lineage>
        <taxon>Bacteria</taxon>
        <taxon>Pseudomonadati</taxon>
        <taxon>Pseudomonadota</taxon>
        <taxon>Gammaproteobacteria</taxon>
        <taxon>Oceanospirillales</taxon>
        <taxon>Oceanospirillaceae</taxon>
        <taxon>Marinomonas</taxon>
    </lineage>
</organism>
<protein>
    <submittedName>
        <fullName evidence="2">Uncharacterized protein</fullName>
    </submittedName>
</protein>
<dbReference type="RefSeq" id="WP_115469039.1">
    <property type="nucleotide sequence ID" value="NZ_QKRA01000008.1"/>
</dbReference>
<gene>
    <name evidence="2" type="ORF">DN730_15405</name>
</gene>
<evidence type="ECO:0000313" key="3">
    <source>
        <dbReference type="Proteomes" id="UP000254326"/>
    </source>
</evidence>
<dbReference type="EMBL" id="QKRA01000008">
    <property type="protein sequence ID" value="RDL43359.1"/>
    <property type="molecule type" value="Genomic_DNA"/>
</dbReference>
<evidence type="ECO:0000256" key="1">
    <source>
        <dbReference type="SAM" id="MobiDB-lite"/>
    </source>
</evidence>
<comment type="caution">
    <text evidence="2">The sequence shown here is derived from an EMBL/GenBank/DDBJ whole genome shotgun (WGS) entry which is preliminary data.</text>
</comment>